<evidence type="ECO:0000259" key="1">
    <source>
        <dbReference type="Pfam" id="PF11716"/>
    </source>
</evidence>
<keyword evidence="2" id="KW-0413">Isomerase</keyword>
<accession>A0A7J9USA9</accession>
<dbReference type="InterPro" id="IPR034660">
    <property type="entry name" value="DinB/YfiT-like"/>
</dbReference>
<protein>
    <submittedName>
        <fullName evidence="2">Maleylpyruvate isomerase family mycothiol-dependent enzyme</fullName>
    </submittedName>
</protein>
<dbReference type="GO" id="GO:0016853">
    <property type="term" value="F:isomerase activity"/>
    <property type="evidence" value="ECO:0007669"/>
    <property type="project" value="UniProtKB-KW"/>
</dbReference>
<dbReference type="InterPro" id="IPR017517">
    <property type="entry name" value="Maleyloyr_isom"/>
</dbReference>
<feature type="domain" description="Mycothiol-dependent maleylpyruvate isomerase metal-binding" evidence="1">
    <location>
        <begin position="10"/>
        <end position="158"/>
    </location>
</feature>
<comment type="caution">
    <text evidence="2">The sequence shown here is derived from an EMBL/GenBank/DDBJ whole genome shotgun (WGS) entry which is preliminary data.</text>
</comment>
<sequence length="225" mass="24021">MTLETTARVLRAEAAAMVAALRRVPDAEWSRPTRCAPWDVRGLLGHVHVVLGWLPPMLDDAAPPSPAVTAAGYYRPDGRFDPSTNARRVALGRDQAGEHRSPAQQLAAFDAHVVAVVARCLREPPDRVVRTRHGDAMLLADFLTTRVLEVAVHGLDLADALAAQPWLTAAAASHLRPLWLDDPTVPAALGWDGAQMLRKVTGRAGLEPAEAVALEAAGVRSLALG</sequence>
<keyword evidence="2" id="KW-0670">Pyruvate</keyword>
<dbReference type="OrthoDB" id="3677409at2"/>
<dbReference type="Pfam" id="PF11716">
    <property type="entry name" value="MDMPI_N"/>
    <property type="match status" value="1"/>
</dbReference>
<evidence type="ECO:0000313" key="3">
    <source>
        <dbReference type="Proteomes" id="UP000429644"/>
    </source>
</evidence>
<dbReference type="NCBIfam" id="TIGR03083">
    <property type="entry name" value="maleylpyruvate isomerase family mycothiol-dependent enzyme"/>
    <property type="match status" value="1"/>
</dbReference>
<proteinExistence type="predicted"/>
<dbReference type="Gene3D" id="1.20.120.450">
    <property type="entry name" value="dinb family like domain"/>
    <property type="match status" value="1"/>
</dbReference>
<gene>
    <name evidence="2" type="ORF">GB882_01020</name>
</gene>
<keyword evidence="3" id="KW-1185">Reference proteome</keyword>
<evidence type="ECO:0000313" key="2">
    <source>
        <dbReference type="EMBL" id="MPV87233.1"/>
    </source>
</evidence>
<dbReference type="RefSeq" id="WP_152229785.1">
    <property type="nucleotide sequence ID" value="NZ_BAAAOT010000001.1"/>
</dbReference>
<dbReference type="InterPro" id="IPR024344">
    <property type="entry name" value="MDMPI_metal-binding"/>
</dbReference>
<name>A0A7J9USA9_9MICO</name>
<dbReference type="Proteomes" id="UP000429644">
    <property type="component" value="Unassembled WGS sequence"/>
</dbReference>
<organism evidence="2 3">
    <name type="scientific">Georgenia ruanii</name>
    <dbReference type="NCBI Taxonomy" id="348442"/>
    <lineage>
        <taxon>Bacteria</taxon>
        <taxon>Bacillati</taxon>
        <taxon>Actinomycetota</taxon>
        <taxon>Actinomycetes</taxon>
        <taxon>Micrococcales</taxon>
        <taxon>Bogoriellaceae</taxon>
        <taxon>Georgenia</taxon>
    </lineage>
</organism>
<dbReference type="EMBL" id="WHPD01000219">
    <property type="protein sequence ID" value="MPV87233.1"/>
    <property type="molecule type" value="Genomic_DNA"/>
</dbReference>
<dbReference type="GO" id="GO:0046872">
    <property type="term" value="F:metal ion binding"/>
    <property type="evidence" value="ECO:0007669"/>
    <property type="project" value="InterPro"/>
</dbReference>
<dbReference type="AlphaFoldDB" id="A0A7J9USA9"/>
<dbReference type="SUPFAM" id="SSF109854">
    <property type="entry name" value="DinB/YfiT-like putative metalloenzymes"/>
    <property type="match status" value="1"/>
</dbReference>
<reference evidence="2 3" key="1">
    <citation type="submission" date="2019-10" db="EMBL/GenBank/DDBJ databases">
        <title>Georgenia wutianyii sp. nov. and Georgenia yuyongxinii sp. nov. isolated from plateau pika (Ochotona curzoniae) in the Qinghai-Tibet plateau of China.</title>
        <authorList>
            <person name="Tian Z."/>
        </authorList>
    </citation>
    <scope>NUCLEOTIDE SEQUENCE [LARGE SCALE GENOMIC DNA]</scope>
    <source>
        <strain evidence="2 3">JCM 15130</strain>
    </source>
</reference>